<keyword evidence="1" id="KW-0472">Membrane</keyword>
<proteinExistence type="predicted"/>
<keyword evidence="1" id="KW-1133">Transmembrane helix</keyword>
<geneLocation type="mitochondrion" evidence="2"/>
<evidence type="ECO:0000313" key="2">
    <source>
        <dbReference type="EMBL" id="AAL28030.1"/>
    </source>
</evidence>
<keyword evidence="2" id="KW-0496">Mitochondrion</keyword>
<dbReference type="AlphaFoldDB" id="Q94VR1"/>
<accession>Q94VR1</accession>
<organism evidence="2">
    <name type="scientific">Fletcherodrilus unicus</name>
    <dbReference type="NCBI Taxonomy" id="169896"/>
    <lineage>
        <taxon>Eukaryota</taxon>
        <taxon>Metazoa</taxon>
        <taxon>Spiralia</taxon>
        <taxon>Lophotrochozoa</taxon>
        <taxon>Annelida</taxon>
        <taxon>Clitellata</taxon>
        <taxon>Oligochaeta</taxon>
        <taxon>Crassiclitellata</taxon>
        <taxon>Megascolecida</taxon>
        <taxon>Megascolecidae</taxon>
        <taxon>Fletcherodrilus</taxon>
    </lineage>
</organism>
<reference evidence="2" key="1">
    <citation type="submission" date="2001-07" db="EMBL/GenBank/DDBJ databases">
        <title>An examination of the classification of the Megascolecidae (Annelida, Oligochaeta) by nuclear (28S) and mitochondrial (12S, 16S) DNA analysis.</title>
        <authorList>
            <person name="Jamieson B.G.M."/>
            <person name="Tillier S."/>
            <person name="Tillier A."/>
            <person name="Justine J.-L."/>
            <person name="Ling E."/>
            <person name="James S."/>
            <person name="McDonald K."/>
            <person name="Hugall A.F."/>
        </authorList>
    </citation>
    <scope>NUCLEOTIDE SEQUENCE</scope>
    <source>
        <strain evidence="2">Eungella NP</strain>
    </source>
</reference>
<feature type="transmembrane region" description="Helical" evidence="1">
    <location>
        <begin position="6"/>
        <end position="29"/>
    </location>
</feature>
<protein>
    <submittedName>
        <fullName evidence="2">ATPase 8</fullName>
    </submittedName>
</protein>
<dbReference type="EMBL" id="AF403433">
    <property type="protein sequence ID" value="AAL28030.1"/>
    <property type="molecule type" value="Genomic_DNA"/>
</dbReference>
<evidence type="ECO:0000256" key="1">
    <source>
        <dbReference type="SAM" id="Phobius"/>
    </source>
</evidence>
<name>Q94VR1_9ANNE</name>
<sequence>MPHLSPMSWILAIITTWSIMMLFTSGMWWSNQHLFKAASHSHLGATMLQWQWNLQSGW</sequence>
<keyword evidence="1" id="KW-0812">Transmembrane</keyword>